<sequence length="161" mass="19425">MKNLYHTDFHQWAKQQKEYLTKRQFDRLDLDNLIGEVDDMGRSERNTLESHLVILVLHLLKYQYQTYVINPNLYEPKEFRSWYDSISQARLAISRLIRKNPSLKHEKDDALLDCYPDAKHAAIREMNQYLRENHQLDHTAYPDTCPWTFEQITSENWLPDQ</sequence>
<dbReference type="Proteomes" id="UP000028006">
    <property type="component" value="Unassembled WGS sequence"/>
</dbReference>
<name>A0A081N0Q6_9GAMM</name>
<organism evidence="1 2">
    <name type="scientific">Endozoicomonas montiporae</name>
    <dbReference type="NCBI Taxonomy" id="1027273"/>
    <lineage>
        <taxon>Bacteria</taxon>
        <taxon>Pseudomonadati</taxon>
        <taxon>Pseudomonadota</taxon>
        <taxon>Gammaproteobacteria</taxon>
        <taxon>Oceanospirillales</taxon>
        <taxon>Endozoicomonadaceae</taxon>
        <taxon>Endozoicomonas</taxon>
    </lineage>
</organism>
<dbReference type="AlphaFoldDB" id="A0A081N0Q6"/>
<reference evidence="1 2" key="1">
    <citation type="submission" date="2014-06" db="EMBL/GenBank/DDBJ databases">
        <title>Whole Genome Sequences of Three Symbiotic Endozoicomonas Bacteria.</title>
        <authorList>
            <person name="Neave M.J."/>
            <person name="Apprill A."/>
            <person name="Voolstra C.R."/>
        </authorList>
    </citation>
    <scope>NUCLEOTIDE SEQUENCE [LARGE SCALE GENOMIC DNA]</scope>
    <source>
        <strain evidence="1 2">LMG 24815</strain>
    </source>
</reference>
<evidence type="ECO:0000313" key="2">
    <source>
        <dbReference type="Proteomes" id="UP000028006"/>
    </source>
</evidence>
<comment type="caution">
    <text evidence="1">The sequence shown here is derived from an EMBL/GenBank/DDBJ whole genome shotgun (WGS) entry which is preliminary data.</text>
</comment>
<proteinExistence type="predicted"/>
<evidence type="ECO:0000313" key="1">
    <source>
        <dbReference type="EMBL" id="KEQ12029.1"/>
    </source>
</evidence>
<dbReference type="RefSeq" id="WP_034879190.1">
    <property type="nucleotide sequence ID" value="NZ_JOKG01000005.1"/>
</dbReference>
<dbReference type="InterPro" id="IPR002636">
    <property type="entry name" value="DUF29"/>
</dbReference>
<keyword evidence="2" id="KW-1185">Reference proteome</keyword>
<gene>
    <name evidence="1" type="ORF">GZ77_23375</name>
</gene>
<dbReference type="Gene3D" id="1.20.1220.20">
    <property type="entry name" value="Uncharcterised protein PF01724"/>
    <property type="match status" value="1"/>
</dbReference>
<dbReference type="PANTHER" id="PTHR34235">
    <property type="entry name" value="SLR1203 PROTEIN-RELATED"/>
    <property type="match status" value="1"/>
</dbReference>
<dbReference type="Pfam" id="PF01724">
    <property type="entry name" value="DUF29"/>
    <property type="match status" value="1"/>
</dbReference>
<evidence type="ECO:0008006" key="3">
    <source>
        <dbReference type="Google" id="ProtNLM"/>
    </source>
</evidence>
<dbReference type="eggNOG" id="COG0639">
    <property type="taxonomic scope" value="Bacteria"/>
</dbReference>
<protein>
    <recommendedName>
        <fullName evidence="3">DUF29 domain-containing protein</fullName>
    </recommendedName>
</protein>
<accession>A0A081N0Q6</accession>
<dbReference type="EMBL" id="JOKG01000005">
    <property type="protein sequence ID" value="KEQ12029.1"/>
    <property type="molecule type" value="Genomic_DNA"/>
</dbReference>